<gene>
    <name evidence="1" type="ORF">BN437_3431</name>
</gene>
<proteinExistence type="predicted"/>
<dbReference type="EMBL" id="CAPB01000039">
    <property type="protein sequence ID" value="CCO95331.1"/>
    <property type="molecule type" value="Genomic_DNA"/>
</dbReference>
<evidence type="ECO:0000313" key="2">
    <source>
        <dbReference type="Proteomes" id="UP000013111"/>
    </source>
</evidence>
<evidence type="ECO:0000313" key="1">
    <source>
        <dbReference type="EMBL" id="CCO95331.1"/>
    </source>
</evidence>
<dbReference type="Proteomes" id="UP000013111">
    <property type="component" value="Unassembled WGS sequence"/>
</dbReference>
<organism evidence="1 2">
    <name type="scientific">Erwinia amylovora NBRC 12687 = CFBP 1232</name>
    <dbReference type="NCBI Taxonomy" id="1219359"/>
    <lineage>
        <taxon>Bacteria</taxon>
        <taxon>Pseudomonadati</taxon>
        <taxon>Pseudomonadota</taxon>
        <taxon>Gammaproteobacteria</taxon>
        <taxon>Enterobacterales</taxon>
        <taxon>Erwiniaceae</taxon>
        <taxon>Erwinia</taxon>
    </lineage>
</organism>
<name>A0A830ZYG0_ERWAM</name>
<reference evidence="1 2" key="1">
    <citation type="submission" date="2012-11" db="EMBL/GenBank/DDBJ databases">
        <authorList>
            <person name="Linke B."/>
        </authorList>
    </citation>
    <scope>NUCLEOTIDE SEQUENCE [LARGE SCALE GENOMIC DNA]</scope>
    <source>
        <strain evidence="2">CFBP 1232</strain>
    </source>
</reference>
<reference evidence="1 2" key="2">
    <citation type="submission" date="2013-04" db="EMBL/GenBank/DDBJ databases">
        <title>Comparative genomics of 12 strains of Erwinia amylovora identifies a pan-genome with a large conserved core and provides insights into host specificity.</title>
        <authorList>
            <person name="Mann R.A."/>
            <person name="Smits T.H.M."/>
            <person name="Buehlmann A."/>
            <person name="Blom J."/>
            <person name="Goesmann A."/>
            <person name="Frey J.E."/>
            <person name="Plummer K.M."/>
            <person name="Beer S.V."/>
            <person name="Luck J."/>
            <person name="Duffy B."/>
            <person name="Rodoni B."/>
        </authorList>
    </citation>
    <scope>NUCLEOTIDE SEQUENCE [LARGE SCALE GENOMIC DNA]</scope>
    <source>
        <strain evidence="2">CFBP 1232</strain>
    </source>
</reference>
<accession>A0A830ZYG0</accession>
<sequence>MQLAEKWHQRWRKGGFSMKATPYVWTPAGKTEY</sequence>
<comment type="caution">
    <text evidence="1">The sequence shown here is derived from an EMBL/GenBank/DDBJ whole genome shotgun (WGS) entry which is preliminary data.</text>
</comment>
<protein>
    <submittedName>
        <fullName evidence="1">Uncharacterized protein</fullName>
    </submittedName>
</protein>
<dbReference type="AlphaFoldDB" id="A0A830ZYG0"/>